<dbReference type="InterPro" id="IPR008984">
    <property type="entry name" value="SMAD_FHA_dom_sf"/>
</dbReference>
<dbReference type="SMART" id="SM00240">
    <property type="entry name" value="FHA"/>
    <property type="match status" value="1"/>
</dbReference>
<protein>
    <submittedName>
        <fullName evidence="4">FHA domain-containing protein</fullName>
    </submittedName>
</protein>
<dbReference type="InterPro" id="IPR000253">
    <property type="entry name" value="FHA_dom"/>
</dbReference>
<feature type="compositionally biased region" description="Basic and acidic residues" evidence="2">
    <location>
        <begin position="96"/>
        <end position="110"/>
    </location>
</feature>
<evidence type="ECO:0000259" key="3">
    <source>
        <dbReference type="PROSITE" id="PS50006"/>
    </source>
</evidence>
<feature type="region of interest" description="Disordered" evidence="2">
    <location>
        <begin position="80"/>
        <end position="118"/>
    </location>
</feature>
<dbReference type="SUPFAM" id="SSF49879">
    <property type="entry name" value="SMAD/FHA domain"/>
    <property type="match status" value="1"/>
</dbReference>
<dbReference type="Gene3D" id="2.60.200.20">
    <property type="match status" value="1"/>
</dbReference>
<feature type="compositionally biased region" description="Pro residues" evidence="2">
    <location>
        <begin position="29"/>
        <end position="44"/>
    </location>
</feature>
<feature type="region of interest" description="Disordered" evidence="2">
    <location>
        <begin position="23"/>
        <end position="49"/>
    </location>
</feature>
<accession>A0ABV9TS83</accession>
<evidence type="ECO:0000256" key="1">
    <source>
        <dbReference type="ARBA" id="ARBA00022553"/>
    </source>
</evidence>
<feature type="region of interest" description="Disordered" evidence="2">
    <location>
        <begin position="166"/>
        <end position="192"/>
    </location>
</feature>
<keyword evidence="5" id="KW-1185">Reference proteome</keyword>
<evidence type="ECO:0000256" key="2">
    <source>
        <dbReference type="SAM" id="MobiDB-lite"/>
    </source>
</evidence>
<dbReference type="Pfam" id="PF00498">
    <property type="entry name" value="FHA"/>
    <property type="match status" value="1"/>
</dbReference>
<keyword evidence="1" id="KW-0597">Phosphoprotein</keyword>
<proteinExistence type="predicted"/>
<dbReference type="RefSeq" id="WP_378252018.1">
    <property type="nucleotide sequence ID" value="NZ_JBHSIT010000001.1"/>
</dbReference>
<dbReference type="CDD" id="cd00060">
    <property type="entry name" value="FHA"/>
    <property type="match status" value="1"/>
</dbReference>
<evidence type="ECO:0000313" key="4">
    <source>
        <dbReference type="EMBL" id="MFC4906308.1"/>
    </source>
</evidence>
<name>A0ABV9TS83_9ACTN</name>
<dbReference type="Proteomes" id="UP001595872">
    <property type="component" value="Unassembled WGS sequence"/>
</dbReference>
<reference evidence="5" key="1">
    <citation type="journal article" date="2019" name="Int. J. Syst. Evol. Microbiol.">
        <title>The Global Catalogue of Microorganisms (GCM) 10K type strain sequencing project: providing services to taxonomists for standard genome sequencing and annotation.</title>
        <authorList>
            <consortium name="The Broad Institute Genomics Platform"/>
            <consortium name="The Broad Institute Genome Sequencing Center for Infectious Disease"/>
            <person name="Wu L."/>
            <person name="Ma J."/>
        </authorList>
    </citation>
    <scope>NUCLEOTIDE SEQUENCE [LARGE SCALE GENOMIC DNA]</scope>
    <source>
        <strain evidence="5">KLKA75</strain>
    </source>
</reference>
<dbReference type="EMBL" id="JBHSIT010000001">
    <property type="protein sequence ID" value="MFC4906308.1"/>
    <property type="molecule type" value="Genomic_DNA"/>
</dbReference>
<sequence>MALCPAGHASGSDDYCDVCGERIGGTSAPPAPGAPPSGPRPAAPGAPTQAMVAPGVACPDCGTPAADRFCEQCGYDFATGGGRPSAPPVPQPARSEPSEPMRAPDLHYRDQSQSGPRPAGWVAVVSADRAYYDAVIAMNGPDAARIVFPPFVPERRIPLTGDRVLIGRRSPSRGTEPQIDLRQPPEDPGVSHTHAFLLARPDGRWSLVDPGSANGTCVNDSIEPIPNNVEVPVGEGDRVHVGAWTTITLTRGGTP</sequence>
<feature type="domain" description="FHA" evidence="3">
    <location>
        <begin position="164"/>
        <end position="223"/>
    </location>
</feature>
<gene>
    <name evidence="4" type="ORF">ACFPCY_03175</name>
</gene>
<dbReference type="PROSITE" id="PS50006">
    <property type="entry name" value="FHA_DOMAIN"/>
    <property type="match status" value="1"/>
</dbReference>
<evidence type="ECO:0000313" key="5">
    <source>
        <dbReference type="Proteomes" id="UP001595872"/>
    </source>
</evidence>
<comment type="caution">
    <text evidence="4">The sequence shown here is derived from an EMBL/GenBank/DDBJ whole genome shotgun (WGS) entry which is preliminary data.</text>
</comment>
<organism evidence="4 5">
    <name type="scientific">Actinomadura gamaensis</name>
    <dbReference type="NCBI Taxonomy" id="1763541"/>
    <lineage>
        <taxon>Bacteria</taxon>
        <taxon>Bacillati</taxon>
        <taxon>Actinomycetota</taxon>
        <taxon>Actinomycetes</taxon>
        <taxon>Streptosporangiales</taxon>
        <taxon>Thermomonosporaceae</taxon>
        <taxon>Actinomadura</taxon>
    </lineage>
</organism>